<dbReference type="AlphaFoldDB" id="A0A7I7UML3"/>
<dbReference type="EMBL" id="AP022599">
    <property type="protein sequence ID" value="BBY81376.1"/>
    <property type="molecule type" value="Genomic_DNA"/>
</dbReference>
<proteinExistence type="predicted"/>
<evidence type="ECO:0000313" key="3">
    <source>
        <dbReference type="Proteomes" id="UP000467252"/>
    </source>
</evidence>
<feature type="region of interest" description="Disordered" evidence="1">
    <location>
        <begin position="33"/>
        <end position="60"/>
    </location>
</feature>
<keyword evidence="3" id="KW-1185">Reference proteome</keyword>
<name>A0A7I7UML3_MYCPV</name>
<accession>A0A7I7UML3</accession>
<protein>
    <submittedName>
        <fullName evidence="2">Uncharacterized protein</fullName>
    </submittedName>
</protein>
<evidence type="ECO:0000313" key="2">
    <source>
        <dbReference type="EMBL" id="BBY81376.1"/>
    </source>
</evidence>
<gene>
    <name evidence="2" type="ORF">MPUL_25340</name>
</gene>
<organism evidence="2 3">
    <name type="scientific">Mycolicibacterium pulveris</name>
    <name type="common">Mycobacterium pulveris</name>
    <dbReference type="NCBI Taxonomy" id="36813"/>
    <lineage>
        <taxon>Bacteria</taxon>
        <taxon>Bacillati</taxon>
        <taxon>Actinomycetota</taxon>
        <taxon>Actinomycetes</taxon>
        <taxon>Mycobacteriales</taxon>
        <taxon>Mycobacteriaceae</taxon>
        <taxon>Mycolicibacterium</taxon>
    </lineage>
</organism>
<sequence length="60" mass="6158">MQSFDIGIGVAAVARRGADARHHQADVVVVVQGPHRNPGEGGYRADGSGVHVATIDPDVA</sequence>
<reference evidence="2 3" key="1">
    <citation type="journal article" date="2019" name="Emerg. Microbes Infect.">
        <title>Comprehensive subspecies identification of 175 nontuberculous mycobacteria species based on 7547 genomic profiles.</title>
        <authorList>
            <person name="Matsumoto Y."/>
            <person name="Kinjo T."/>
            <person name="Motooka D."/>
            <person name="Nabeya D."/>
            <person name="Jung N."/>
            <person name="Uechi K."/>
            <person name="Horii T."/>
            <person name="Iida T."/>
            <person name="Fujita J."/>
            <person name="Nakamura S."/>
        </authorList>
    </citation>
    <scope>NUCLEOTIDE SEQUENCE [LARGE SCALE GENOMIC DNA]</scope>
    <source>
        <strain evidence="2 3">JCM 6370</strain>
    </source>
</reference>
<evidence type="ECO:0000256" key="1">
    <source>
        <dbReference type="SAM" id="MobiDB-lite"/>
    </source>
</evidence>
<dbReference type="Proteomes" id="UP000467252">
    <property type="component" value="Chromosome"/>
</dbReference>